<evidence type="ECO:0000256" key="1">
    <source>
        <dbReference type="SAM" id="MobiDB-lite"/>
    </source>
</evidence>
<feature type="region of interest" description="Disordered" evidence="1">
    <location>
        <begin position="1"/>
        <end position="105"/>
    </location>
</feature>
<feature type="region of interest" description="Disordered" evidence="1">
    <location>
        <begin position="117"/>
        <end position="137"/>
    </location>
</feature>
<proteinExistence type="predicted"/>
<feature type="compositionally biased region" description="Basic and acidic residues" evidence="1">
    <location>
        <begin position="72"/>
        <end position="88"/>
    </location>
</feature>
<feature type="compositionally biased region" description="Low complexity" evidence="1">
    <location>
        <begin position="50"/>
        <end position="68"/>
    </location>
</feature>
<evidence type="ECO:0000313" key="3">
    <source>
        <dbReference type="Proteomes" id="UP000673691"/>
    </source>
</evidence>
<accession>A0A8H7ZVD5</accession>
<name>A0A8H7ZVD5_9FUNG</name>
<organism evidence="2 3">
    <name type="scientific">Olpidium bornovanus</name>
    <dbReference type="NCBI Taxonomy" id="278681"/>
    <lineage>
        <taxon>Eukaryota</taxon>
        <taxon>Fungi</taxon>
        <taxon>Fungi incertae sedis</taxon>
        <taxon>Olpidiomycota</taxon>
        <taxon>Olpidiomycotina</taxon>
        <taxon>Olpidiomycetes</taxon>
        <taxon>Olpidiales</taxon>
        <taxon>Olpidiaceae</taxon>
        <taxon>Olpidium</taxon>
    </lineage>
</organism>
<comment type="caution">
    <text evidence="2">The sequence shown here is derived from an EMBL/GenBank/DDBJ whole genome shotgun (WGS) entry which is preliminary data.</text>
</comment>
<feature type="compositionally biased region" description="Basic residues" evidence="1">
    <location>
        <begin position="1"/>
        <end position="13"/>
    </location>
</feature>
<feature type="non-terminal residue" evidence="2">
    <location>
        <position position="1"/>
    </location>
</feature>
<dbReference type="AlphaFoldDB" id="A0A8H7ZVD5"/>
<dbReference type="Proteomes" id="UP000673691">
    <property type="component" value="Unassembled WGS sequence"/>
</dbReference>
<gene>
    <name evidence="2" type="ORF">BJ554DRAFT_8045</name>
</gene>
<sequence>RGGHRSHQGGRRVQKQDVPVSGLGRVADYTGSARHARTFQGRVHHFPENSPACSASSHPSDSSQADPQAVGRADRRPLSRPAPDDGSRNVHQRICPRGLGPDDAEFRGLDIERRGHLRIGRGGGTSPPGLAPLRGQKRTSASAISAVSDFCMFVRLVLHPPFPPPSPPLRRAG</sequence>
<dbReference type="EMBL" id="JAEFCI010005998">
    <property type="protein sequence ID" value="KAG5459972.1"/>
    <property type="molecule type" value="Genomic_DNA"/>
</dbReference>
<evidence type="ECO:0000313" key="2">
    <source>
        <dbReference type="EMBL" id="KAG5459972.1"/>
    </source>
</evidence>
<protein>
    <submittedName>
        <fullName evidence="2">Uncharacterized protein</fullName>
    </submittedName>
</protein>
<keyword evidence="3" id="KW-1185">Reference proteome</keyword>
<reference evidence="2 3" key="1">
    <citation type="journal article" name="Sci. Rep.">
        <title>Genome-scale phylogenetic analyses confirm Olpidium as the closest living zoosporic fungus to the non-flagellated, terrestrial fungi.</title>
        <authorList>
            <person name="Chang Y."/>
            <person name="Rochon D."/>
            <person name="Sekimoto S."/>
            <person name="Wang Y."/>
            <person name="Chovatia M."/>
            <person name="Sandor L."/>
            <person name="Salamov A."/>
            <person name="Grigoriev I.V."/>
            <person name="Stajich J.E."/>
            <person name="Spatafora J.W."/>
        </authorList>
    </citation>
    <scope>NUCLEOTIDE SEQUENCE [LARGE SCALE GENOMIC DNA]</scope>
    <source>
        <strain evidence="2">S191</strain>
    </source>
</reference>